<accession>A0A0F9MHR8</accession>
<protein>
    <submittedName>
        <fullName evidence="1">Uncharacterized protein</fullName>
    </submittedName>
</protein>
<comment type="caution">
    <text evidence="1">The sequence shown here is derived from an EMBL/GenBank/DDBJ whole genome shotgun (WGS) entry which is preliminary data.</text>
</comment>
<dbReference type="InterPro" id="IPR054194">
    <property type="entry name" value="DUF6899"/>
</dbReference>
<proteinExistence type="predicted"/>
<sequence length="102" mass="11658">MRQGIDAKLDQLVETVNQTVDGDENLLKGVMNYTITTLINKVYPVDSYSKFNDIMGILKGVDFEFYRRRVVPYEKQKAFENGDCYPNPIETEVNTGKLPNCS</sequence>
<dbReference type="AlphaFoldDB" id="A0A0F9MHR8"/>
<reference evidence="1" key="1">
    <citation type="journal article" date="2015" name="Nature">
        <title>Complex archaea that bridge the gap between prokaryotes and eukaryotes.</title>
        <authorList>
            <person name="Spang A."/>
            <person name="Saw J.H."/>
            <person name="Jorgensen S.L."/>
            <person name="Zaremba-Niedzwiedzka K."/>
            <person name="Martijn J."/>
            <person name="Lind A.E."/>
            <person name="van Eijk R."/>
            <person name="Schleper C."/>
            <person name="Guy L."/>
            <person name="Ettema T.J."/>
        </authorList>
    </citation>
    <scope>NUCLEOTIDE SEQUENCE</scope>
</reference>
<dbReference type="Pfam" id="PF21840">
    <property type="entry name" value="DUF6899"/>
    <property type="match status" value="1"/>
</dbReference>
<evidence type="ECO:0000313" key="1">
    <source>
        <dbReference type="EMBL" id="KKM68682.1"/>
    </source>
</evidence>
<organism evidence="1">
    <name type="scientific">marine sediment metagenome</name>
    <dbReference type="NCBI Taxonomy" id="412755"/>
    <lineage>
        <taxon>unclassified sequences</taxon>
        <taxon>metagenomes</taxon>
        <taxon>ecological metagenomes</taxon>
    </lineage>
</organism>
<dbReference type="EMBL" id="LAZR01010126">
    <property type="protein sequence ID" value="KKM68682.1"/>
    <property type="molecule type" value="Genomic_DNA"/>
</dbReference>
<gene>
    <name evidence="1" type="ORF">LCGC14_1458440</name>
</gene>
<name>A0A0F9MHR8_9ZZZZ</name>